<keyword evidence="2" id="KW-1185">Reference proteome</keyword>
<dbReference type="EMBL" id="ML991783">
    <property type="protein sequence ID" value="KAF2236693.1"/>
    <property type="molecule type" value="Genomic_DNA"/>
</dbReference>
<organism evidence="1 2">
    <name type="scientific">Viridothelium virens</name>
    <name type="common">Speckled blister lichen</name>
    <name type="synonym">Trypethelium virens</name>
    <dbReference type="NCBI Taxonomy" id="1048519"/>
    <lineage>
        <taxon>Eukaryota</taxon>
        <taxon>Fungi</taxon>
        <taxon>Dikarya</taxon>
        <taxon>Ascomycota</taxon>
        <taxon>Pezizomycotina</taxon>
        <taxon>Dothideomycetes</taxon>
        <taxon>Dothideomycetes incertae sedis</taxon>
        <taxon>Trypetheliales</taxon>
        <taxon>Trypetheliaceae</taxon>
        <taxon>Viridothelium</taxon>
    </lineage>
</organism>
<sequence>MQSPPTLALVITALGEDPELLADPSLTAERIFFVPMQMRIQNLTPQMIRRLFRFGDGASIVSSLLSSYVGVLLSYIEAPALYRDILVSIRLRFVYGEYAFVRTECLLAPDLYEQDDEPAEQYDADTIHDAAILS</sequence>
<dbReference type="AlphaFoldDB" id="A0A6A6HGM2"/>
<accession>A0A6A6HGM2</accession>
<proteinExistence type="predicted"/>
<gene>
    <name evidence="1" type="ORF">EV356DRAFT_541206</name>
</gene>
<evidence type="ECO:0000313" key="1">
    <source>
        <dbReference type="EMBL" id="KAF2236693.1"/>
    </source>
</evidence>
<protein>
    <submittedName>
        <fullName evidence="1">Uncharacterized protein</fullName>
    </submittedName>
</protein>
<name>A0A6A6HGM2_VIRVR</name>
<reference evidence="1" key="1">
    <citation type="journal article" date="2020" name="Stud. Mycol.">
        <title>101 Dothideomycetes genomes: a test case for predicting lifestyles and emergence of pathogens.</title>
        <authorList>
            <person name="Haridas S."/>
            <person name="Albert R."/>
            <person name="Binder M."/>
            <person name="Bloem J."/>
            <person name="Labutti K."/>
            <person name="Salamov A."/>
            <person name="Andreopoulos B."/>
            <person name="Baker S."/>
            <person name="Barry K."/>
            <person name="Bills G."/>
            <person name="Bluhm B."/>
            <person name="Cannon C."/>
            <person name="Castanera R."/>
            <person name="Culley D."/>
            <person name="Daum C."/>
            <person name="Ezra D."/>
            <person name="Gonzalez J."/>
            <person name="Henrissat B."/>
            <person name="Kuo A."/>
            <person name="Liang C."/>
            <person name="Lipzen A."/>
            <person name="Lutzoni F."/>
            <person name="Magnuson J."/>
            <person name="Mondo S."/>
            <person name="Nolan M."/>
            <person name="Ohm R."/>
            <person name="Pangilinan J."/>
            <person name="Park H.-J."/>
            <person name="Ramirez L."/>
            <person name="Alfaro M."/>
            <person name="Sun H."/>
            <person name="Tritt A."/>
            <person name="Yoshinaga Y."/>
            <person name="Zwiers L.-H."/>
            <person name="Turgeon B."/>
            <person name="Goodwin S."/>
            <person name="Spatafora J."/>
            <person name="Crous P."/>
            <person name="Grigoriev I."/>
        </authorList>
    </citation>
    <scope>NUCLEOTIDE SEQUENCE</scope>
    <source>
        <strain evidence="1">Tuck. ex Michener</strain>
    </source>
</reference>
<dbReference type="Proteomes" id="UP000800092">
    <property type="component" value="Unassembled WGS sequence"/>
</dbReference>
<evidence type="ECO:0000313" key="2">
    <source>
        <dbReference type="Proteomes" id="UP000800092"/>
    </source>
</evidence>